<dbReference type="Gene3D" id="1.10.443.10">
    <property type="entry name" value="Intergrase catalytic core"/>
    <property type="match status" value="1"/>
</dbReference>
<gene>
    <name evidence="4" type="ORF">GCM10023336_20420</name>
</gene>
<dbReference type="CDD" id="cd00397">
    <property type="entry name" value="DNA_BRE_C"/>
    <property type="match status" value="1"/>
</dbReference>
<dbReference type="InterPro" id="IPR050090">
    <property type="entry name" value="Tyrosine_recombinase_XerCD"/>
</dbReference>
<name>A0ABP9K558_9ACTN</name>
<dbReference type="EMBL" id="BAABKC010000027">
    <property type="protein sequence ID" value="GAA5051578.1"/>
    <property type="molecule type" value="Genomic_DNA"/>
</dbReference>
<dbReference type="SUPFAM" id="SSF56349">
    <property type="entry name" value="DNA breaking-rejoining enzymes"/>
    <property type="match status" value="1"/>
</dbReference>
<organism evidence="4 5">
    <name type="scientific">Streptomyces similanensis</name>
    <dbReference type="NCBI Taxonomy" id="1274988"/>
    <lineage>
        <taxon>Bacteria</taxon>
        <taxon>Bacillati</taxon>
        <taxon>Actinomycetota</taxon>
        <taxon>Actinomycetes</taxon>
        <taxon>Kitasatosporales</taxon>
        <taxon>Streptomycetaceae</taxon>
        <taxon>Streptomyces</taxon>
    </lineage>
</organism>
<dbReference type="Proteomes" id="UP001500124">
    <property type="component" value="Unassembled WGS sequence"/>
</dbReference>
<proteinExistence type="predicted"/>
<evidence type="ECO:0000256" key="2">
    <source>
        <dbReference type="SAM" id="MobiDB-lite"/>
    </source>
</evidence>
<reference evidence="5" key="1">
    <citation type="journal article" date="2019" name="Int. J. Syst. Evol. Microbiol.">
        <title>The Global Catalogue of Microorganisms (GCM) 10K type strain sequencing project: providing services to taxonomists for standard genome sequencing and annotation.</title>
        <authorList>
            <consortium name="The Broad Institute Genomics Platform"/>
            <consortium name="The Broad Institute Genome Sequencing Center for Infectious Disease"/>
            <person name="Wu L."/>
            <person name="Ma J."/>
        </authorList>
    </citation>
    <scope>NUCLEOTIDE SEQUENCE [LARGE SCALE GENOMIC DNA]</scope>
    <source>
        <strain evidence="5">JCM 18410</strain>
    </source>
</reference>
<dbReference type="PROSITE" id="PS51898">
    <property type="entry name" value="TYR_RECOMBINASE"/>
    <property type="match status" value="1"/>
</dbReference>
<feature type="domain" description="Tyr recombinase" evidence="3">
    <location>
        <begin position="465"/>
        <end position="682"/>
    </location>
</feature>
<evidence type="ECO:0000259" key="3">
    <source>
        <dbReference type="PROSITE" id="PS51898"/>
    </source>
</evidence>
<sequence length="829" mass="93711">MTRQGSRRANSVRLAGTGPVPPRPLFVDHELKADERRVGPHDHLTRAEVLALLPASLSWPSRDSKSDRDRGHMRLLNAARLLDWLADHPGDGWQERWRAAGADSGKEIVLAAVLGDDQSESQRNGLVAGLNCLMMGRIVLPGYAFLRGYKALRLFKDVQQTFPDGDLDTMRDHGTGLGMTPRHVDEGLRLISAMVLHTGRDLHELTAEDIFHVRALGRRLRGEAFIGTHTAWELLRGVGVIQSKETLEDALRFGQRPTAELVDAYNIQSTAIRNVLVRYLDERRPGVDYGSFRGLVRELVGVFWADIEAHHPGIDILRLPDDVVDGWKQRLVTYVHSKSGEVKERRGRIAVMMRVRGFYLDIQEWAHEDPFWAQWAVPSPITRGDGAGNHKIYKETTARMHQRVRERLPHLPLLVQTAERVHREAVALLEAACATPLNGVFEHDGTSYVRELLKVNQVPSRLDHGSPHVYIRAVGATGRRINQSLVEDDAFWSWAVIETLRHTGVRAEELTELTHLALVSYRLPETGEVVPLLQIVPSKSNEERLLLVSPELASVLATVIKRLRDANGGKIPLVARYDSHERVTGPLLPHLFQRRPYRQPQVMSEAAVKHRLDRTLEATGLRDQAGQPLTYTPHDFRRMFATEAVTGGLPVHIAARILGHKTLTTTQAYLAVFQDDLVRTYRGFLDRRRADRPQDEYREPTEQEWHDFQQHFELRKVSLGTCGRLYGTPCKHEHACIRFPVLQMDPRQRPRLLEIIQNLRERIREARANGWLGEVEGLQVSFDAAMAKLNNLKRAPTDGRPQLVDLGMPVFTDPAPLLQPGSGEPGYRP</sequence>
<dbReference type="PANTHER" id="PTHR30349">
    <property type="entry name" value="PHAGE INTEGRASE-RELATED"/>
    <property type="match status" value="1"/>
</dbReference>
<keyword evidence="1" id="KW-0233">DNA recombination</keyword>
<dbReference type="PANTHER" id="PTHR30349:SF64">
    <property type="entry name" value="PROPHAGE INTEGRASE INTD-RELATED"/>
    <property type="match status" value="1"/>
</dbReference>
<dbReference type="InterPro" id="IPR013762">
    <property type="entry name" value="Integrase-like_cat_sf"/>
</dbReference>
<feature type="region of interest" description="Disordered" evidence="2">
    <location>
        <begin position="1"/>
        <end position="25"/>
    </location>
</feature>
<dbReference type="Pfam" id="PF00589">
    <property type="entry name" value="Phage_integrase"/>
    <property type="match status" value="1"/>
</dbReference>
<evidence type="ECO:0000313" key="5">
    <source>
        <dbReference type="Proteomes" id="UP001500124"/>
    </source>
</evidence>
<protein>
    <submittedName>
        <fullName evidence="4">Site-specific integrase</fullName>
    </submittedName>
</protein>
<accession>A0ABP9K558</accession>
<keyword evidence="5" id="KW-1185">Reference proteome</keyword>
<dbReference type="InterPro" id="IPR002104">
    <property type="entry name" value="Integrase_catalytic"/>
</dbReference>
<evidence type="ECO:0000313" key="4">
    <source>
        <dbReference type="EMBL" id="GAA5051578.1"/>
    </source>
</evidence>
<dbReference type="RefSeq" id="WP_345667967.1">
    <property type="nucleotide sequence ID" value="NZ_BAABKC010000027.1"/>
</dbReference>
<dbReference type="InterPro" id="IPR011010">
    <property type="entry name" value="DNA_brk_join_enz"/>
</dbReference>
<evidence type="ECO:0000256" key="1">
    <source>
        <dbReference type="ARBA" id="ARBA00023172"/>
    </source>
</evidence>
<comment type="caution">
    <text evidence="4">The sequence shown here is derived from an EMBL/GenBank/DDBJ whole genome shotgun (WGS) entry which is preliminary data.</text>
</comment>